<proteinExistence type="predicted"/>
<dbReference type="EMBL" id="BAAAKJ010000340">
    <property type="protein sequence ID" value="GAA1408355.1"/>
    <property type="molecule type" value="Genomic_DNA"/>
</dbReference>
<evidence type="ECO:0000313" key="1">
    <source>
        <dbReference type="EMBL" id="GAA1408355.1"/>
    </source>
</evidence>
<protein>
    <submittedName>
        <fullName evidence="1">Uncharacterized protein</fullName>
    </submittedName>
</protein>
<evidence type="ECO:0000313" key="2">
    <source>
        <dbReference type="Proteomes" id="UP001499863"/>
    </source>
</evidence>
<gene>
    <name evidence="1" type="ORF">GCM10009639_57960</name>
</gene>
<name>A0ABN1YFJ6_9ACTN</name>
<reference evidence="1 2" key="1">
    <citation type="journal article" date="2019" name="Int. J. Syst. Evol. Microbiol.">
        <title>The Global Catalogue of Microorganisms (GCM) 10K type strain sequencing project: providing services to taxonomists for standard genome sequencing and annotation.</title>
        <authorList>
            <consortium name="The Broad Institute Genomics Platform"/>
            <consortium name="The Broad Institute Genome Sequencing Center for Infectious Disease"/>
            <person name="Wu L."/>
            <person name="Ma J."/>
        </authorList>
    </citation>
    <scope>NUCLEOTIDE SEQUENCE [LARGE SCALE GENOMIC DNA]</scope>
    <source>
        <strain evidence="1 2">JCM 12393</strain>
    </source>
</reference>
<keyword evidence="2" id="KW-1185">Reference proteome</keyword>
<dbReference type="Proteomes" id="UP001499863">
    <property type="component" value="Unassembled WGS sequence"/>
</dbReference>
<sequence length="41" mass="4170">MLVQAAGTLWIHTGTGTLNGNATFAAAVKSGWGFSTTDAMI</sequence>
<comment type="caution">
    <text evidence="1">The sequence shown here is derived from an EMBL/GenBank/DDBJ whole genome shotgun (WGS) entry which is preliminary data.</text>
</comment>
<organism evidence="1 2">
    <name type="scientific">Kitasatospora putterlickiae</name>
    <dbReference type="NCBI Taxonomy" id="221725"/>
    <lineage>
        <taxon>Bacteria</taxon>
        <taxon>Bacillati</taxon>
        <taxon>Actinomycetota</taxon>
        <taxon>Actinomycetes</taxon>
        <taxon>Kitasatosporales</taxon>
        <taxon>Streptomycetaceae</taxon>
        <taxon>Kitasatospora</taxon>
    </lineage>
</organism>
<accession>A0ABN1YFJ6</accession>